<feature type="region of interest" description="Disordered" evidence="1">
    <location>
        <begin position="1"/>
        <end position="111"/>
    </location>
</feature>
<dbReference type="EMBL" id="FXLY01000008">
    <property type="protein sequence ID" value="SMN21368.1"/>
    <property type="molecule type" value="Genomic_DNA"/>
</dbReference>
<evidence type="ECO:0000256" key="1">
    <source>
        <dbReference type="SAM" id="MobiDB-lite"/>
    </source>
</evidence>
<organism evidence="2 3">
    <name type="scientific">Maudiozyma saulgeensis</name>
    <dbReference type="NCBI Taxonomy" id="1789683"/>
    <lineage>
        <taxon>Eukaryota</taxon>
        <taxon>Fungi</taxon>
        <taxon>Dikarya</taxon>
        <taxon>Ascomycota</taxon>
        <taxon>Saccharomycotina</taxon>
        <taxon>Saccharomycetes</taxon>
        <taxon>Saccharomycetales</taxon>
        <taxon>Saccharomycetaceae</taxon>
        <taxon>Maudiozyma</taxon>
    </lineage>
</organism>
<feature type="non-terminal residue" evidence="2">
    <location>
        <position position="1"/>
    </location>
</feature>
<gene>
    <name evidence="2" type="ORF">KASA_0K00033G</name>
</gene>
<feature type="compositionally biased region" description="Low complexity" evidence="1">
    <location>
        <begin position="18"/>
        <end position="45"/>
    </location>
</feature>
<keyword evidence="3" id="KW-1185">Reference proteome</keyword>
<feature type="compositionally biased region" description="Low complexity" evidence="1">
    <location>
        <begin position="63"/>
        <end position="82"/>
    </location>
</feature>
<protein>
    <submittedName>
        <fullName evidence="2">Uncharacterized protein</fullName>
    </submittedName>
</protein>
<feature type="compositionally biased region" description="Polar residues" evidence="1">
    <location>
        <begin position="83"/>
        <end position="96"/>
    </location>
</feature>
<reference evidence="2 3" key="1">
    <citation type="submission" date="2017-04" db="EMBL/GenBank/DDBJ databases">
        <authorList>
            <person name="Afonso C.L."/>
            <person name="Miller P.J."/>
            <person name="Scott M.A."/>
            <person name="Spackman E."/>
            <person name="Goraichik I."/>
            <person name="Dimitrov K.M."/>
            <person name="Suarez D.L."/>
            <person name="Swayne D.E."/>
        </authorList>
    </citation>
    <scope>NUCLEOTIDE SEQUENCE [LARGE SCALE GENOMIC DNA]</scope>
</reference>
<feature type="compositionally biased region" description="Polar residues" evidence="1">
    <location>
        <begin position="46"/>
        <end position="62"/>
    </location>
</feature>
<name>A0A1X7R6Q3_9SACH</name>
<feature type="compositionally biased region" description="Polar residues" evidence="1">
    <location>
        <begin position="1"/>
        <end position="15"/>
    </location>
</feature>
<evidence type="ECO:0000313" key="3">
    <source>
        <dbReference type="Proteomes" id="UP000196158"/>
    </source>
</evidence>
<dbReference type="Proteomes" id="UP000196158">
    <property type="component" value="Unassembled WGS sequence"/>
</dbReference>
<feature type="compositionally biased region" description="Basic residues" evidence="1">
    <location>
        <begin position="98"/>
        <end position="111"/>
    </location>
</feature>
<evidence type="ECO:0000313" key="2">
    <source>
        <dbReference type="EMBL" id="SMN21368.1"/>
    </source>
</evidence>
<dbReference type="AlphaFoldDB" id="A0A1X7R6Q3"/>
<proteinExistence type="predicted"/>
<sequence>VTSDAGSSVMSSTSGLYEGSSTVTSGVESSVMSSASGSYEGSSTVTSDAGSSIVSSTSGLYESSTTLTSVIVSSDSKSASRSTKTLTPCHSSSTVSKHPCKTHKPQPSKCACRKPWVHTRHGGWTHERPHSHC</sequence>
<accession>A0A1X7R6Q3</accession>